<keyword evidence="3" id="KW-1185">Reference proteome</keyword>
<feature type="non-terminal residue" evidence="2">
    <location>
        <position position="267"/>
    </location>
</feature>
<feature type="domain" description="MINDY deubiquitinase" evidence="1">
    <location>
        <begin position="1"/>
        <end position="249"/>
    </location>
</feature>
<feature type="non-terminal residue" evidence="2">
    <location>
        <position position="1"/>
    </location>
</feature>
<dbReference type="GO" id="GO:0004843">
    <property type="term" value="F:cysteine-type deubiquitinase activity"/>
    <property type="evidence" value="ECO:0007669"/>
    <property type="project" value="InterPro"/>
</dbReference>
<dbReference type="PANTHER" id="PTHR18063:SF6">
    <property type="entry name" value="UBIQUITIN CARBOXYL-TERMINAL HYDROLASE"/>
    <property type="match status" value="1"/>
</dbReference>
<dbReference type="InterPro" id="IPR033979">
    <property type="entry name" value="MINDY_domain"/>
</dbReference>
<accession>A0A4P9ZPK1</accession>
<dbReference type="AlphaFoldDB" id="A0A4P9ZPK1"/>
<dbReference type="GO" id="GO:0016807">
    <property type="term" value="F:cysteine-type carboxypeptidase activity"/>
    <property type="evidence" value="ECO:0007669"/>
    <property type="project" value="TreeGrafter"/>
</dbReference>
<dbReference type="STRING" id="215637.A0A4P9ZPK1"/>
<evidence type="ECO:0000259" key="1">
    <source>
        <dbReference type="Pfam" id="PF04424"/>
    </source>
</evidence>
<evidence type="ECO:0000313" key="2">
    <source>
        <dbReference type="EMBL" id="RKP35128.1"/>
    </source>
</evidence>
<reference evidence="3" key="1">
    <citation type="journal article" date="2018" name="Nat. Microbiol.">
        <title>Leveraging single-cell genomics to expand the fungal tree of life.</title>
        <authorList>
            <person name="Ahrendt S.R."/>
            <person name="Quandt C.A."/>
            <person name="Ciobanu D."/>
            <person name="Clum A."/>
            <person name="Salamov A."/>
            <person name="Andreopoulos B."/>
            <person name="Cheng J.F."/>
            <person name="Woyke T."/>
            <person name="Pelin A."/>
            <person name="Henrissat B."/>
            <person name="Reynolds N.K."/>
            <person name="Benny G.L."/>
            <person name="Smith M.E."/>
            <person name="James T.Y."/>
            <person name="Grigoriev I.V."/>
        </authorList>
    </citation>
    <scope>NUCLEOTIDE SEQUENCE [LARGE SCALE GENOMIC DNA]</scope>
    <source>
        <strain evidence="3">RSA 468</strain>
    </source>
</reference>
<dbReference type="GO" id="GO:0005829">
    <property type="term" value="C:cytosol"/>
    <property type="evidence" value="ECO:0007669"/>
    <property type="project" value="TreeGrafter"/>
</dbReference>
<proteinExistence type="predicted"/>
<dbReference type="Pfam" id="PF04424">
    <property type="entry name" value="MINDY_DUB"/>
    <property type="match status" value="1"/>
</dbReference>
<dbReference type="GO" id="GO:1990380">
    <property type="term" value="F:K48-linked deubiquitinase activity"/>
    <property type="evidence" value="ECO:0007669"/>
    <property type="project" value="InterPro"/>
</dbReference>
<evidence type="ECO:0000313" key="3">
    <source>
        <dbReference type="Proteomes" id="UP000268162"/>
    </source>
</evidence>
<dbReference type="GO" id="GO:0071108">
    <property type="term" value="P:protein K48-linked deubiquitination"/>
    <property type="evidence" value="ECO:0007669"/>
    <property type="project" value="TreeGrafter"/>
</dbReference>
<dbReference type="Proteomes" id="UP000268162">
    <property type="component" value="Unassembled WGS sequence"/>
</dbReference>
<dbReference type="InterPro" id="IPR007518">
    <property type="entry name" value="MINDY"/>
</dbReference>
<sequence>RIITQNENGPCPLIAICNVLILRQEISIEPASRSTVTFDHLVQILADKLPVPTTEDTPDRLSSLLTLLPQLERGLDVNVHFHSIHSFESTPELALFVRLGVPLVHGWLPDVHGEFDLWECLVARHPSYNKAVECLVRRNELRDGTSNPSDGSAEDADMIMQDGTLIEDFLSNNPTQLTYHGLVTLSTELPDHYPVVFFRNNHFSTLYKRQNGELYLLVTDTGYAAKSEVVWESLRDIDQDGSSFFNARFQSSLTGDSGDASTSTPHQ</sequence>
<gene>
    <name evidence="2" type="ORF">BJ085DRAFT_12248</name>
</gene>
<dbReference type="PANTHER" id="PTHR18063">
    <property type="entry name" value="NF-E2 INDUCIBLE PROTEIN"/>
    <property type="match status" value="1"/>
</dbReference>
<protein>
    <recommendedName>
        <fullName evidence="1">MINDY deubiquitinase domain-containing protein</fullName>
    </recommendedName>
</protein>
<name>A0A4P9ZPK1_9FUNG</name>
<organism evidence="2 3">
    <name type="scientific">Dimargaris cristalligena</name>
    <dbReference type="NCBI Taxonomy" id="215637"/>
    <lineage>
        <taxon>Eukaryota</taxon>
        <taxon>Fungi</taxon>
        <taxon>Fungi incertae sedis</taxon>
        <taxon>Zoopagomycota</taxon>
        <taxon>Kickxellomycotina</taxon>
        <taxon>Dimargaritomycetes</taxon>
        <taxon>Dimargaritales</taxon>
        <taxon>Dimargaritaceae</taxon>
        <taxon>Dimargaris</taxon>
    </lineage>
</organism>
<dbReference type="EMBL" id="ML002953">
    <property type="protein sequence ID" value="RKP35128.1"/>
    <property type="molecule type" value="Genomic_DNA"/>
</dbReference>
<dbReference type="GO" id="GO:0071944">
    <property type="term" value="C:cell periphery"/>
    <property type="evidence" value="ECO:0007669"/>
    <property type="project" value="TreeGrafter"/>
</dbReference>